<name>A0A7J3UZA5_9CREN</name>
<protein>
    <submittedName>
        <fullName evidence="1">Peptidase</fullName>
    </submittedName>
</protein>
<dbReference type="InterPro" id="IPR005322">
    <property type="entry name" value="Peptidase_C69"/>
</dbReference>
<reference evidence="1" key="1">
    <citation type="journal article" date="2020" name="mSystems">
        <title>Genome- and Community-Level Interaction Insights into Carbon Utilization and Element Cycling Functions of Hydrothermarchaeota in Hydrothermal Sediment.</title>
        <authorList>
            <person name="Zhou Z."/>
            <person name="Liu Y."/>
            <person name="Xu W."/>
            <person name="Pan J."/>
            <person name="Luo Z.H."/>
            <person name="Li M."/>
        </authorList>
    </citation>
    <scope>NUCLEOTIDE SEQUENCE [LARGE SCALE GENOMIC DNA]</scope>
    <source>
        <strain evidence="1">SpSt-1038</strain>
    </source>
</reference>
<evidence type="ECO:0000313" key="1">
    <source>
        <dbReference type="EMBL" id="HHI48733.1"/>
    </source>
</evidence>
<dbReference type="AlphaFoldDB" id="A0A7J3UZA5"/>
<dbReference type="PANTHER" id="PTHR12994">
    <property type="entry name" value="SECERNIN"/>
    <property type="match status" value="1"/>
</dbReference>
<gene>
    <name evidence="1" type="ORF">ENL91_01010</name>
</gene>
<dbReference type="Pfam" id="PF03577">
    <property type="entry name" value="Peptidase_C69"/>
    <property type="match status" value="1"/>
</dbReference>
<organism evidence="1">
    <name type="scientific">Candidatus Methanosuratincola petrocarbonis</name>
    <name type="common">ex Vanwonterghem et al. 2016</name>
    <dbReference type="NCBI Taxonomy" id="1867261"/>
    <lineage>
        <taxon>Archaea</taxon>
        <taxon>Thermoproteota</taxon>
        <taxon>Methanosuratincolia</taxon>
        <taxon>Candidatus Methanomethylicales</taxon>
        <taxon>Candidatus Methanomethylicaceae</taxon>
        <taxon>Candidatus Methanosuratincola (ex Vanwonterghem et al. 2016)</taxon>
    </lineage>
</organism>
<dbReference type="GO" id="GO:0006508">
    <property type="term" value="P:proteolysis"/>
    <property type="evidence" value="ECO:0007669"/>
    <property type="project" value="InterPro"/>
</dbReference>
<sequence>MRARAIVLFVVGWAALWFAAYPCTDIVVGKEASVDGSVITSHTCDEGGPSLSGLLGHGGSSGVGYDARIRVVPAQDWPEGAMVPIYRQLCNVGPQTVLEKVGEIPQVSHTYAYFHVAYPFMNEHQVAMGETTIAQRRKLTPSEHAIMTIEQLEAIALQRARTAREAIKIMGALAEKYGFQSSCWYMAECVTVTDPNEAWVFEVYGVGPLWTPDSGKPGAIWAARRVPDDEVCVVPNISRIGVIDPQSPDFMFSSNYMEVAIENGWYDPKSGKPFNLTEAYTPETGEVGDWAADSVWVLNRLWYIYSTLCPSRKWDVNAPLSSYPFSVKPEKKLSVQDVIAFQRSTFQGTPFDPADVPAWYVSDGKGGRVKSPLATPFLNEDAMALLGITPDSPSYRPIARYNCSYGFVSQVRSWLPDPIGGVVWYYNDNPATSIYVPVYCGIQQTPISWQTNDRYIYSRDSAWWAFATVDLLVNLRYQEAINDLKAVRDPLEEEFFKLQPAVEEAALALYKANPELMVRFLTQYSQSCMLRAEEAYWKLADYLMCKYNNNQF</sequence>
<dbReference type="GO" id="GO:0070004">
    <property type="term" value="F:cysteine-type exopeptidase activity"/>
    <property type="evidence" value="ECO:0007669"/>
    <property type="project" value="InterPro"/>
</dbReference>
<comment type="caution">
    <text evidence="1">The sequence shown here is derived from an EMBL/GenBank/DDBJ whole genome shotgun (WGS) entry which is preliminary data.</text>
</comment>
<proteinExistence type="predicted"/>
<dbReference type="PANTHER" id="PTHR12994:SF17">
    <property type="entry name" value="LD30995P"/>
    <property type="match status" value="1"/>
</dbReference>
<dbReference type="EMBL" id="DRVT01000012">
    <property type="protein sequence ID" value="HHI48733.1"/>
    <property type="molecule type" value="Genomic_DNA"/>
</dbReference>
<accession>A0A7J3UZA5</accession>
<dbReference type="GO" id="GO:0016805">
    <property type="term" value="F:dipeptidase activity"/>
    <property type="evidence" value="ECO:0007669"/>
    <property type="project" value="InterPro"/>
</dbReference>